<protein>
    <submittedName>
        <fullName evidence="1">Uncharacterized protein</fullName>
    </submittedName>
</protein>
<evidence type="ECO:0000313" key="2">
    <source>
        <dbReference type="Proteomes" id="UP000020595"/>
    </source>
</evidence>
<organism evidence="1 2">
    <name type="scientific">Acinetobacter baumannii (strain 1295743)</name>
    <dbReference type="NCBI Taxonomy" id="1310613"/>
    <lineage>
        <taxon>Bacteria</taxon>
        <taxon>Pseudomonadati</taxon>
        <taxon>Pseudomonadota</taxon>
        <taxon>Gammaproteobacteria</taxon>
        <taxon>Moraxellales</taxon>
        <taxon>Moraxellaceae</taxon>
        <taxon>Acinetobacter</taxon>
        <taxon>Acinetobacter calcoaceticus/baumannii complex</taxon>
    </lineage>
</organism>
<accession>A0A009IN27</accession>
<reference evidence="1 2" key="1">
    <citation type="submission" date="2014-02" db="EMBL/GenBank/DDBJ databases">
        <title>Comparative genomics and transcriptomics to identify genetic mechanisms underlying the emergence of carbapenem resistant Acinetobacter baumannii (CRAb).</title>
        <authorList>
            <person name="Harris A.D."/>
            <person name="Johnson K.J."/>
            <person name="George J."/>
            <person name="Shefchek K."/>
            <person name="Daugherty S.C."/>
            <person name="Parankush S."/>
            <person name="Sadzewicz L."/>
            <person name="Tallon L."/>
            <person name="Sengamalay N."/>
            <person name="Hazen T.H."/>
            <person name="Rasko D.A."/>
        </authorList>
    </citation>
    <scope>NUCLEOTIDE SEQUENCE [LARGE SCALE GENOMIC DNA]</scope>
    <source>
        <strain evidence="1 2">1295743</strain>
    </source>
</reference>
<dbReference type="RefSeq" id="WP_001094265.1">
    <property type="nucleotide sequence ID" value="NZ_JEWH01000030.1"/>
</dbReference>
<dbReference type="AlphaFoldDB" id="A0A009IN27"/>
<name>A0A009IN27_ACIB9</name>
<gene>
    <name evidence="1" type="ORF">J512_2423</name>
</gene>
<dbReference type="EMBL" id="JEWH01000030">
    <property type="protein sequence ID" value="EXB05213.1"/>
    <property type="molecule type" value="Genomic_DNA"/>
</dbReference>
<dbReference type="Proteomes" id="UP000020595">
    <property type="component" value="Unassembled WGS sequence"/>
</dbReference>
<comment type="caution">
    <text evidence="1">The sequence shown here is derived from an EMBL/GenBank/DDBJ whole genome shotgun (WGS) entry which is preliminary data.</text>
</comment>
<sequence>MNTLKYCSTQEGYSVAFQSGVVSQELDGGAPRNRRLSKNSFHTVSVQWKVLEAGFQYLDAFYNVWSETPGQRFNASLRVNGPEFKPYECLFVPDSFQLTSMQGPVYTVTAQLRVKPIVDSELNKIIVETGNDGEDLASLVNPLEKLVNDDLPRAMEGI</sequence>
<proteinExistence type="predicted"/>
<dbReference type="PATRIC" id="fig|1310613.3.peg.2333"/>
<evidence type="ECO:0000313" key="1">
    <source>
        <dbReference type="EMBL" id="EXB05213.1"/>
    </source>
</evidence>